<dbReference type="PANTHER" id="PTHR10791:SF44">
    <property type="entry name" value="BIDIRECTIONAL SUGAR TRANSPORTER SWEET1"/>
    <property type="match status" value="1"/>
</dbReference>
<keyword evidence="11" id="KW-1185">Reference proteome</keyword>
<evidence type="ECO:0000256" key="8">
    <source>
        <dbReference type="ARBA" id="ARBA00023136"/>
    </source>
</evidence>
<comment type="subcellular location">
    <subcellularLocation>
        <location evidence="1">Endomembrane system</location>
        <topology evidence="1">Multi-pass membrane protein</topology>
    </subcellularLocation>
</comment>
<evidence type="ECO:0008006" key="12">
    <source>
        <dbReference type="Google" id="ProtNLM"/>
    </source>
</evidence>
<dbReference type="GO" id="GO:0051119">
    <property type="term" value="F:sugar transmembrane transporter activity"/>
    <property type="evidence" value="ECO:0000318"/>
    <property type="project" value="GO_Central"/>
</dbReference>
<dbReference type="GO" id="GO:0016020">
    <property type="term" value="C:membrane"/>
    <property type="evidence" value="ECO:0000318"/>
    <property type="project" value="GO_Central"/>
</dbReference>
<dbReference type="PhylomeDB" id="A0A022Q1Z7"/>
<dbReference type="STRING" id="4155.A0A022Q1Z7"/>
<protein>
    <recommendedName>
        <fullName evidence="12">Bidirectional sugar transporter SWEET</fullName>
    </recommendedName>
</protein>
<evidence type="ECO:0000256" key="1">
    <source>
        <dbReference type="ARBA" id="ARBA00004127"/>
    </source>
</evidence>
<dbReference type="AlphaFoldDB" id="A0A022Q1Z7"/>
<dbReference type="InterPro" id="IPR004316">
    <property type="entry name" value="SWEET_rpt"/>
</dbReference>
<feature type="transmembrane region" description="Helical" evidence="9">
    <location>
        <begin position="125"/>
        <end position="145"/>
    </location>
</feature>
<dbReference type="PANTHER" id="PTHR10791">
    <property type="entry name" value="RAG1-ACTIVATING PROTEIN 1"/>
    <property type="match status" value="1"/>
</dbReference>
<accession>A0A022Q1Z7</accession>
<dbReference type="GO" id="GO:0012505">
    <property type="term" value="C:endomembrane system"/>
    <property type="evidence" value="ECO:0007669"/>
    <property type="project" value="UniProtKB-SubCell"/>
</dbReference>
<keyword evidence="7 9" id="KW-1133">Transmembrane helix</keyword>
<dbReference type="Gene3D" id="1.20.1280.290">
    <property type="match status" value="1"/>
</dbReference>
<comment type="similarity">
    <text evidence="2">Belongs to the SWEET sugar transporter family.</text>
</comment>
<keyword evidence="8 9" id="KW-0472">Membrane</keyword>
<dbReference type="EMBL" id="KI632224">
    <property type="protein sequence ID" value="EYU21163.1"/>
    <property type="molecule type" value="Genomic_DNA"/>
</dbReference>
<evidence type="ECO:0000256" key="2">
    <source>
        <dbReference type="ARBA" id="ARBA00007809"/>
    </source>
</evidence>
<dbReference type="GO" id="GO:0008643">
    <property type="term" value="P:carbohydrate transport"/>
    <property type="evidence" value="ECO:0000318"/>
    <property type="project" value="GO_Central"/>
</dbReference>
<evidence type="ECO:0000256" key="4">
    <source>
        <dbReference type="ARBA" id="ARBA00022597"/>
    </source>
</evidence>
<evidence type="ECO:0000256" key="9">
    <source>
        <dbReference type="SAM" id="Phobius"/>
    </source>
</evidence>
<dbReference type="SMR" id="A0A022Q1Z7"/>
<evidence type="ECO:0000256" key="3">
    <source>
        <dbReference type="ARBA" id="ARBA00022448"/>
    </source>
</evidence>
<evidence type="ECO:0000256" key="7">
    <source>
        <dbReference type="ARBA" id="ARBA00022989"/>
    </source>
</evidence>
<keyword evidence="3" id="KW-0813">Transport</keyword>
<feature type="transmembrane region" description="Helical" evidence="9">
    <location>
        <begin position="27"/>
        <end position="47"/>
    </location>
</feature>
<dbReference type="InterPro" id="IPR047664">
    <property type="entry name" value="SWEET"/>
</dbReference>
<dbReference type="Proteomes" id="UP000030748">
    <property type="component" value="Unassembled WGS sequence"/>
</dbReference>
<evidence type="ECO:0000313" key="11">
    <source>
        <dbReference type="Proteomes" id="UP000030748"/>
    </source>
</evidence>
<dbReference type="eggNOG" id="KOG1623">
    <property type="taxonomic scope" value="Eukaryota"/>
</dbReference>
<sequence>MSGILLYLSPMIVEERSSEKLSVTPYILAYLNCELCILYVWILVIKFACRTCECYKQCQNEIFEKRIGALCVVSVVVLTSTFVPFSMPENLTAISTGALATAFSIVLYTLSLVSVIKTKDVEFMSFYSSELMFLNGAFWFAFAVLRKDHLMIISNGFCCAVGAIQTYLMYPNNKGKIENQNEEERIIDSSDSIVLILREHEFFDGFLARTTLV</sequence>
<reference evidence="10 11" key="1">
    <citation type="journal article" date="2013" name="Proc. Natl. Acad. Sci. U.S.A.">
        <title>Fine-scale variation in meiotic recombination in Mimulus inferred from population shotgun sequencing.</title>
        <authorList>
            <person name="Hellsten U."/>
            <person name="Wright K.M."/>
            <person name="Jenkins J."/>
            <person name="Shu S."/>
            <person name="Yuan Y."/>
            <person name="Wessler S.R."/>
            <person name="Schmutz J."/>
            <person name="Willis J.H."/>
            <person name="Rokhsar D.S."/>
        </authorList>
    </citation>
    <scope>NUCLEOTIDE SEQUENCE [LARGE SCALE GENOMIC DNA]</scope>
    <source>
        <strain evidence="11">cv. DUN x IM62</strain>
    </source>
</reference>
<name>A0A022Q1Z7_ERYGU</name>
<proteinExistence type="inferred from homology"/>
<feature type="transmembrane region" description="Helical" evidence="9">
    <location>
        <begin position="151"/>
        <end position="170"/>
    </location>
</feature>
<evidence type="ECO:0000313" key="10">
    <source>
        <dbReference type="EMBL" id="EYU21163.1"/>
    </source>
</evidence>
<feature type="transmembrane region" description="Helical" evidence="9">
    <location>
        <begin position="67"/>
        <end position="87"/>
    </location>
</feature>
<gene>
    <name evidence="10" type="ORF">MIMGU_mgv1a018713mg</name>
</gene>
<organism evidence="10 11">
    <name type="scientific">Erythranthe guttata</name>
    <name type="common">Yellow monkey flower</name>
    <name type="synonym">Mimulus guttatus</name>
    <dbReference type="NCBI Taxonomy" id="4155"/>
    <lineage>
        <taxon>Eukaryota</taxon>
        <taxon>Viridiplantae</taxon>
        <taxon>Streptophyta</taxon>
        <taxon>Embryophyta</taxon>
        <taxon>Tracheophyta</taxon>
        <taxon>Spermatophyta</taxon>
        <taxon>Magnoliopsida</taxon>
        <taxon>eudicotyledons</taxon>
        <taxon>Gunneridae</taxon>
        <taxon>Pentapetalae</taxon>
        <taxon>asterids</taxon>
        <taxon>lamiids</taxon>
        <taxon>Lamiales</taxon>
        <taxon>Phrymaceae</taxon>
        <taxon>Erythranthe</taxon>
    </lineage>
</organism>
<feature type="transmembrane region" description="Helical" evidence="9">
    <location>
        <begin position="93"/>
        <end position="113"/>
    </location>
</feature>
<evidence type="ECO:0000256" key="6">
    <source>
        <dbReference type="ARBA" id="ARBA00022737"/>
    </source>
</evidence>
<keyword evidence="6" id="KW-0677">Repeat</keyword>
<evidence type="ECO:0000256" key="5">
    <source>
        <dbReference type="ARBA" id="ARBA00022692"/>
    </source>
</evidence>
<keyword evidence="5 9" id="KW-0812">Transmembrane</keyword>
<keyword evidence="4" id="KW-0762">Sugar transport</keyword>
<dbReference type="Pfam" id="PF03083">
    <property type="entry name" value="MtN3_slv"/>
    <property type="match status" value="1"/>
</dbReference>